<organism evidence="2 3">
    <name type="scientific">Streptomyces clavifer</name>
    <dbReference type="NCBI Taxonomy" id="68188"/>
    <lineage>
        <taxon>Bacteria</taxon>
        <taxon>Bacillati</taxon>
        <taxon>Actinomycetota</taxon>
        <taxon>Actinomycetes</taxon>
        <taxon>Kitasatosporales</taxon>
        <taxon>Streptomycetaceae</taxon>
        <taxon>Streptomyces</taxon>
    </lineage>
</organism>
<gene>
    <name evidence="2" type="ORF">JOF59_006246</name>
</gene>
<keyword evidence="3" id="KW-1185">Reference proteome</keyword>
<dbReference type="GeneID" id="97346819"/>
<feature type="region of interest" description="Disordered" evidence="1">
    <location>
        <begin position="1"/>
        <end position="23"/>
    </location>
</feature>
<dbReference type="EMBL" id="JAGINS010000002">
    <property type="protein sequence ID" value="MBP2363754.1"/>
    <property type="molecule type" value="Genomic_DNA"/>
</dbReference>
<evidence type="ECO:0000256" key="1">
    <source>
        <dbReference type="SAM" id="MobiDB-lite"/>
    </source>
</evidence>
<feature type="compositionally biased region" description="Basic and acidic residues" evidence="1">
    <location>
        <begin position="8"/>
        <end position="17"/>
    </location>
</feature>
<dbReference type="Proteomes" id="UP001519311">
    <property type="component" value="Unassembled WGS sequence"/>
</dbReference>
<comment type="caution">
    <text evidence="2">The sequence shown here is derived from an EMBL/GenBank/DDBJ whole genome shotgun (WGS) entry which is preliminary data.</text>
</comment>
<protein>
    <submittedName>
        <fullName evidence="2">Uncharacterized protein</fullName>
    </submittedName>
</protein>
<dbReference type="RefSeq" id="WP_274923044.1">
    <property type="nucleotide sequence ID" value="NZ_BMWJ01000017.1"/>
</dbReference>
<sequence>MSRFLVDVSEKQPDEKPNSAGLRPSVVRMPARRTHARFIGAARQ</sequence>
<evidence type="ECO:0000313" key="3">
    <source>
        <dbReference type="Proteomes" id="UP001519311"/>
    </source>
</evidence>
<accession>A0ABS4VIK5</accession>
<proteinExistence type="predicted"/>
<evidence type="ECO:0000313" key="2">
    <source>
        <dbReference type="EMBL" id="MBP2363754.1"/>
    </source>
</evidence>
<reference evidence="2 3" key="1">
    <citation type="submission" date="2021-03" db="EMBL/GenBank/DDBJ databases">
        <title>Sequencing the genomes of 1000 actinobacteria strains.</title>
        <authorList>
            <person name="Klenk H.-P."/>
        </authorList>
    </citation>
    <scope>NUCLEOTIDE SEQUENCE [LARGE SCALE GENOMIC DNA]</scope>
    <source>
        <strain evidence="2 3">DSM 40843</strain>
    </source>
</reference>
<name>A0ABS4VIK5_9ACTN</name>